<sequence length="544" mass="59124">MVLASKQVEVRMDESHLEPGVDPPENPCGTLCDKIMKNMVLTLTILGVFLGSIAGMLLRHISPLPPDVIMIIAFPGEILMRMLKMLILPLVVSSLVTGLAGLDAKSSGRLGTRAMVYYMSTTVIAAVLGVVLVLAIHPGNPKLRANLGQGKKNDEVSSVDAFFDLIRNLFPENLVQACFQQVGVSQMVFLHLPVPTNRTRAPPQFTVKRSLQFKSGMNVLGLIGFFVAFGVIMGKMGEKAKLMLEFFNVLNEIVMKLVGAIMWYSPVGIACLICGKIISIADLEVVARQLGMYMVTVIVGLIIHGGIFLPLIYFIIVKEDPFKFFMGIFQAWVTALGTASSAGTLPVTFRCLEENLGIDKRVTRFVLPVGATINMDGTALYEAVAAIFIAQMNGISLDWGQIVTVSMTATLASVGAASIPSAGLVTMLLILTAVGLPTQDISLLVAVDWLLDRFRTSVNVVGDSYGAGIVYHLSKDELDTFDAQQVRMDDFEMAKTQSFFENNTNQNVYAHHNSVLIDDCKVTMGKNGNTAEFSLVEEDPWKCG</sequence>
<dbReference type="GO" id="GO:0070778">
    <property type="term" value="P:L-aspartate transmembrane transport"/>
    <property type="evidence" value="ECO:0007669"/>
    <property type="project" value="TreeGrafter"/>
</dbReference>
<keyword evidence="5 11" id="KW-1133">Transmembrane helix</keyword>
<feature type="transmembrane region" description="Helical" evidence="11">
    <location>
        <begin position="253"/>
        <end position="278"/>
    </location>
</feature>
<name>A0A669C496_ORENI</name>
<protein>
    <recommendedName>
        <fullName evidence="11">Amino acid transporter</fullName>
    </recommendedName>
</protein>
<dbReference type="GO" id="GO:0098712">
    <property type="term" value="P:L-glutamate import across plasma membrane"/>
    <property type="evidence" value="ECO:0007669"/>
    <property type="project" value="TreeGrafter"/>
</dbReference>
<keyword evidence="7" id="KW-0325">Glycoprotein</keyword>
<evidence type="ECO:0000256" key="9">
    <source>
        <dbReference type="ARBA" id="ARBA00048715"/>
    </source>
</evidence>
<dbReference type="GO" id="GO:0015501">
    <property type="term" value="F:glutamate:sodium symporter activity"/>
    <property type="evidence" value="ECO:0007669"/>
    <property type="project" value="TreeGrafter"/>
</dbReference>
<feature type="transmembrane region" description="Helical" evidence="11">
    <location>
        <begin position="410"/>
        <end position="434"/>
    </location>
</feature>
<evidence type="ECO:0000256" key="3">
    <source>
        <dbReference type="ARBA" id="ARBA00022692"/>
    </source>
</evidence>
<dbReference type="InterPro" id="IPR001991">
    <property type="entry name" value="Na-dicarboxylate_symporter"/>
</dbReference>
<dbReference type="PRINTS" id="PR00173">
    <property type="entry name" value="EDTRNSPORT"/>
</dbReference>
<dbReference type="GO" id="GO:0015175">
    <property type="term" value="F:neutral L-amino acid transmembrane transporter activity"/>
    <property type="evidence" value="ECO:0007669"/>
    <property type="project" value="TreeGrafter"/>
</dbReference>
<evidence type="ECO:0000256" key="2">
    <source>
        <dbReference type="ARBA" id="ARBA00022448"/>
    </source>
</evidence>
<reference evidence="12" key="3">
    <citation type="submission" date="2025-09" db="UniProtKB">
        <authorList>
            <consortium name="Ensembl"/>
        </authorList>
    </citation>
    <scope>IDENTIFICATION</scope>
</reference>
<comment type="catalytic activity">
    <reaction evidence="8">
        <text>K(+)(in) + L-glutamate(out) + 3 Na(+)(out) + H(+)(out) = K(+)(out) + L-glutamate(in) + 3 Na(+)(in) + H(+)(in)</text>
        <dbReference type="Rhea" id="RHEA:70699"/>
        <dbReference type="ChEBI" id="CHEBI:15378"/>
        <dbReference type="ChEBI" id="CHEBI:29101"/>
        <dbReference type="ChEBI" id="CHEBI:29103"/>
        <dbReference type="ChEBI" id="CHEBI:29985"/>
    </reaction>
</comment>
<dbReference type="PROSITE" id="PS00713">
    <property type="entry name" value="NA_DICARBOXYL_SYMP_1"/>
    <property type="match status" value="1"/>
</dbReference>
<dbReference type="Ensembl" id="ENSONIT00000049018.1">
    <property type="protein sequence ID" value="ENSONIP00000041675.1"/>
    <property type="gene ID" value="ENSONIG00000005912.2"/>
</dbReference>
<accession>A0A669C496</accession>
<dbReference type="GeneTree" id="ENSGT00940000155379"/>
<keyword evidence="4 11" id="KW-0769">Symport</keyword>
<comment type="similarity">
    <text evidence="11">Belongs to the dicarboxylate/amino acid:cation symporter (DAACS) (TC 2.A.23) family.</text>
</comment>
<dbReference type="Gene3D" id="1.10.3860.10">
    <property type="entry name" value="Sodium:dicarboxylate symporter"/>
    <property type="match status" value="1"/>
</dbReference>
<dbReference type="Pfam" id="PF00375">
    <property type="entry name" value="SDF"/>
    <property type="match status" value="1"/>
</dbReference>
<evidence type="ECO:0000256" key="4">
    <source>
        <dbReference type="ARBA" id="ARBA00022847"/>
    </source>
</evidence>
<comment type="catalytic activity">
    <reaction evidence="9">
        <text>K(+)(in) + L-aspartate(out) + 3 Na(+)(out) + H(+)(out) = K(+)(out) + L-aspartate(in) + 3 Na(+)(in) + H(+)(in)</text>
        <dbReference type="Rhea" id="RHEA:70851"/>
        <dbReference type="ChEBI" id="CHEBI:15378"/>
        <dbReference type="ChEBI" id="CHEBI:29101"/>
        <dbReference type="ChEBI" id="CHEBI:29103"/>
        <dbReference type="ChEBI" id="CHEBI:29991"/>
    </reaction>
</comment>
<dbReference type="InterPro" id="IPR018107">
    <property type="entry name" value="Na-dicarboxylate_symporter_CS"/>
</dbReference>
<feature type="transmembrane region" description="Helical" evidence="11">
    <location>
        <begin position="215"/>
        <end position="233"/>
    </location>
</feature>
<dbReference type="FunFam" id="1.10.3860.10:FF:000002">
    <property type="entry name" value="Amino acid transporter"/>
    <property type="match status" value="1"/>
</dbReference>
<organism evidence="12 13">
    <name type="scientific">Oreochromis niloticus</name>
    <name type="common">Nile tilapia</name>
    <name type="synonym">Tilapia nilotica</name>
    <dbReference type="NCBI Taxonomy" id="8128"/>
    <lineage>
        <taxon>Eukaryota</taxon>
        <taxon>Metazoa</taxon>
        <taxon>Chordata</taxon>
        <taxon>Craniata</taxon>
        <taxon>Vertebrata</taxon>
        <taxon>Euteleostomi</taxon>
        <taxon>Actinopterygii</taxon>
        <taxon>Neopterygii</taxon>
        <taxon>Teleostei</taxon>
        <taxon>Neoteleostei</taxon>
        <taxon>Acanthomorphata</taxon>
        <taxon>Ovalentaria</taxon>
        <taxon>Cichlomorphae</taxon>
        <taxon>Cichliformes</taxon>
        <taxon>Cichlidae</taxon>
        <taxon>African cichlids</taxon>
        <taxon>Pseudocrenilabrinae</taxon>
        <taxon>Oreochromini</taxon>
        <taxon>Oreochromis</taxon>
    </lineage>
</organism>
<keyword evidence="13" id="KW-1185">Reference proteome</keyword>
<evidence type="ECO:0000256" key="5">
    <source>
        <dbReference type="ARBA" id="ARBA00022989"/>
    </source>
</evidence>
<evidence type="ECO:0000256" key="1">
    <source>
        <dbReference type="ARBA" id="ARBA00004141"/>
    </source>
</evidence>
<dbReference type="GO" id="GO:0005313">
    <property type="term" value="F:L-glutamate transmembrane transporter activity"/>
    <property type="evidence" value="ECO:0007669"/>
    <property type="project" value="TreeGrafter"/>
</dbReference>
<evidence type="ECO:0000256" key="8">
    <source>
        <dbReference type="ARBA" id="ARBA00047601"/>
    </source>
</evidence>
<proteinExistence type="inferred from homology"/>
<keyword evidence="3 11" id="KW-0812">Transmembrane</keyword>
<dbReference type="PANTHER" id="PTHR11958">
    <property type="entry name" value="SODIUM/DICARBOXYLATE SYMPORTER-RELATED"/>
    <property type="match status" value="1"/>
</dbReference>
<comment type="subcellular location">
    <subcellularLocation>
        <location evidence="1 11">Membrane</location>
        <topology evidence="1 11">Multi-pass membrane protein</topology>
    </subcellularLocation>
</comment>
<evidence type="ECO:0000256" key="7">
    <source>
        <dbReference type="ARBA" id="ARBA00023180"/>
    </source>
</evidence>
<evidence type="ECO:0000256" key="11">
    <source>
        <dbReference type="RuleBase" id="RU361216"/>
    </source>
</evidence>
<evidence type="ECO:0000313" key="12">
    <source>
        <dbReference type="Ensembl" id="ENSONIP00000041675.1"/>
    </source>
</evidence>
<feature type="transmembrane region" description="Helical" evidence="11">
    <location>
        <begin position="40"/>
        <end position="58"/>
    </location>
</feature>
<gene>
    <name evidence="12" type="primary">SLC1A2</name>
    <name evidence="12" type="synonym">LOC100698156</name>
</gene>
<dbReference type="Proteomes" id="UP000005207">
    <property type="component" value="Linkage group LG1"/>
</dbReference>
<comment type="catalytic activity">
    <reaction evidence="10">
        <text>D-aspartate(out) + K(+)(in) + 3 Na(+)(out) + H(+)(out) = D-aspartate(in) + K(+)(out) + 3 Na(+)(in) + H(+)(in)</text>
        <dbReference type="Rhea" id="RHEA:71379"/>
        <dbReference type="ChEBI" id="CHEBI:15378"/>
        <dbReference type="ChEBI" id="CHEBI:29101"/>
        <dbReference type="ChEBI" id="CHEBI:29103"/>
        <dbReference type="ChEBI" id="CHEBI:29990"/>
    </reaction>
</comment>
<dbReference type="PROSITE" id="PS00714">
    <property type="entry name" value="NA_DICARBOXYL_SYMP_2"/>
    <property type="match status" value="1"/>
</dbReference>
<evidence type="ECO:0000256" key="6">
    <source>
        <dbReference type="ARBA" id="ARBA00023136"/>
    </source>
</evidence>
<dbReference type="SUPFAM" id="SSF118215">
    <property type="entry name" value="Proton glutamate symport protein"/>
    <property type="match status" value="1"/>
</dbReference>
<dbReference type="InterPro" id="IPR050746">
    <property type="entry name" value="DAACS"/>
</dbReference>
<reference evidence="13" key="1">
    <citation type="submission" date="2012-01" db="EMBL/GenBank/DDBJ databases">
        <title>The Genome Sequence of Oreochromis niloticus (Nile Tilapia).</title>
        <authorList>
            <consortium name="Broad Institute Genome Assembly Team"/>
            <consortium name="Broad Institute Sequencing Platform"/>
            <person name="Di Palma F."/>
            <person name="Johnson J."/>
            <person name="Lander E.S."/>
            <person name="Lindblad-Toh K."/>
        </authorList>
    </citation>
    <scope>NUCLEOTIDE SEQUENCE [LARGE SCALE GENOMIC DNA]</scope>
</reference>
<feature type="transmembrane region" description="Helical" evidence="11">
    <location>
        <begin position="78"/>
        <end position="102"/>
    </location>
</feature>
<feature type="transmembrane region" description="Helical" evidence="11">
    <location>
        <begin position="290"/>
        <end position="316"/>
    </location>
</feature>
<keyword evidence="2 11" id="KW-0813">Transport</keyword>
<dbReference type="InterPro" id="IPR036458">
    <property type="entry name" value="Na:dicarbo_symporter_sf"/>
</dbReference>
<keyword evidence="6 11" id="KW-0472">Membrane</keyword>
<reference evidence="12" key="2">
    <citation type="submission" date="2025-08" db="UniProtKB">
        <authorList>
            <consortium name="Ensembl"/>
        </authorList>
    </citation>
    <scope>IDENTIFICATION</scope>
</reference>
<feature type="transmembrane region" description="Helical" evidence="11">
    <location>
        <begin position="322"/>
        <end position="345"/>
    </location>
</feature>
<evidence type="ECO:0000313" key="13">
    <source>
        <dbReference type="Proteomes" id="UP000005207"/>
    </source>
</evidence>
<feature type="transmembrane region" description="Helical" evidence="11">
    <location>
        <begin position="114"/>
        <end position="136"/>
    </location>
</feature>
<dbReference type="GO" id="GO:0005886">
    <property type="term" value="C:plasma membrane"/>
    <property type="evidence" value="ECO:0007669"/>
    <property type="project" value="TreeGrafter"/>
</dbReference>
<dbReference type="AlphaFoldDB" id="A0A669C496"/>
<dbReference type="PANTHER" id="PTHR11958:SF100">
    <property type="entry name" value="AMINO ACID TRANSPORTER"/>
    <property type="match status" value="1"/>
</dbReference>
<evidence type="ECO:0000256" key="10">
    <source>
        <dbReference type="ARBA" id="ARBA00049118"/>
    </source>
</evidence>